<proteinExistence type="predicted"/>
<keyword evidence="2" id="KW-1185">Reference proteome</keyword>
<reference evidence="1" key="1">
    <citation type="journal article" date="2020" name="Stud. Mycol.">
        <title>101 Dothideomycetes genomes: a test case for predicting lifestyles and emergence of pathogens.</title>
        <authorList>
            <person name="Haridas S."/>
            <person name="Albert R."/>
            <person name="Binder M."/>
            <person name="Bloem J."/>
            <person name="Labutti K."/>
            <person name="Salamov A."/>
            <person name="Andreopoulos B."/>
            <person name="Baker S."/>
            <person name="Barry K."/>
            <person name="Bills G."/>
            <person name="Bluhm B."/>
            <person name="Cannon C."/>
            <person name="Castanera R."/>
            <person name="Culley D."/>
            <person name="Daum C."/>
            <person name="Ezra D."/>
            <person name="Gonzalez J."/>
            <person name="Henrissat B."/>
            <person name="Kuo A."/>
            <person name="Liang C."/>
            <person name="Lipzen A."/>
            <person name="Lutzoni F."/>
            <person name="Magnuson J."/>
            <person name="Mondo S."/>
            <person name="Nolan M."/>
            <person name="Ohm R."/>
            <person name="Pangilinan J."/>
            <person name="Park H.-J."/>
            <person name="Ramirez L."/>
            <person name="Alfaro M."/>
            <person name="Sun H."/>
            <person name="Tritt A."/>
            <person name="Yoshinaga Y."/>
            <person name="Zwiers L.-H."/>
            <person name="Turgeon B."/>
            <person name="Goodwin S."/>
            <person name="Spatafora J."/>
            <person name="Crous P."/>
            <person name="Grigoriev I."/>
        </authorList>
    </citation>
    <scope>NUCLEOTIDE SEQUENCE</scope>
    <source>
        <strain evidence="1">CBS 107.79</strain>
    </source>
</reference>
<dbReference type="EMBL" id="ML976680">
    <property type="protein sequence ID" value="KAF1973483.1"/>
    <property type="molecule type" value="Genomic_DNA"/>
</dbReference>
<protein>
    <submittedName>
        <fullName evidence="1">Uncharacterized protein</fullName>
    </submittedName>
</protein>
<organism evidence="1 2">
    <name type="scientific">Bimuria novae-zelandiae CBS 107.79</name>
    <dbReference type="NCBI Taxonomy" id="1447943"/>
    <lineage>
        <taxon>Eukaryota</taxon>
        <taxon>Fungi</taxon>
        <taxon>Dikarya</taxon>
        <taxon>Ascomycota</taxon>
        <taxon>Pezizomycotina</taxon>
        <taxon>Dothideomycetes</taxon>
        <taxon>Pleosporomycetidae</taxon>
        <taxon>Pleosporales</taxon>
        <taxon>Massarineae</taxon>
        <taxon>Didymosphaeriaceae</taxon>
        <taxon>Bimuria</taxon>
    </lineage>
</organism>
<feature type="non-terminal residue" evidence="1">
    <location>
        <position position="1"/>
    </location>
</feature>
<accession>A0A6A5V7U5</accession>
<dbReference type="Proteomes" id="UP000800036">
    <property type="component" value="Unassembled WGS sequence"/>
</dbReference>
<name>A0A6A5V7U5_9PLEO</name>
<evidence type="ECO:0000313" key="1">
    <source>
        <dbReference type="EMBL" id="KAF1973483.1"/>
    </source>
</evidence>
<dbReference type="AlphaFoldDB" id="A0A6A5V7U5"/>
<gene>
    <name evidence="1" type="ORF">BU23DRAFT_464499</name>
</gene>
<sequence length="57" mass="7130">VDTNRYNANLVNKYYYFFNLLYSKIDQYRIDPYYIYNIDKKGYLISIISRLKRIFSR</sequence>
<dbReference type="OrthoDB" id="5424404at2759"/>
<evidence type="ECO:0000313" key="2">
    <source>
        <dbReference type="Proteomes" id="UP000800036"/>
    </source>
</evidence>